<dbReference type="Proteomes" id="UP000807306">
    <property type="component" value="Unassembled WGS sequence"/>
</dbReference>
<gene>
    <name evidence="2" type="ORF">CPB83DRAFT_197450</name>
</gene>
<evidence type="ECO:0000256" key="1">
    <source>
        <dbReference type="SAM" id="MobiDB-lite"/>
    </source>
</evidence>
<feature type="region of interest" description="Disordered" evidence="1">
    <location>
        <begin position="503"/>
        <end position="525"/>
    </location>
</feature>
<sequence length="525" mass="58803">MPPVPQLIQRLDDATAVIPSNFEASLGPEVLAKIGPHTAQFKRISANINQSARAFNANDQEAYKNMVLEKAKVVHSNRSKKILDRETYVINMWMTVLSQNKEGLTVGQIWHTDMIKEHILTFLYYAVDAMKPLRGYGVLRSSSLGSVLYTLVSLVARYGHDPVTFTPRGHELLTNGGLYHNLQGQLFNIILTRKLDKTRRNPIFAGRDHGHLMIVTALVNSTKEPPRRLCAIQNILRLDMTFYATCRPSTLGYTEKRFRDAGAYIKLKDLTIYKKGYMEYEIKINLQYFKGALRTVHNDQQEITFKSVLYTHNILFDPVITFIAFLHLRGVFSKPYKTADELFDDPAAQLLIDSAELESPLFLKTKPGGKGLTDLAASADSHTTSTENLALAAGLPIMGPTAFRRDGGNKWSQQMGLGVAKDFLNHHEGPNVLGVHYHRRMNNFNPVGIRIGEEKGTNEAYAGEMIEVCLLVIGPSSRRLKISLERSPDASLQGEYYRIHSQIQGISNEGGENSTPTSTSQRNPD</sequence>
<name>A0A9P6EHZ7_9AGAR</name>
<dbReference type="AlphaFoldDB" id="A0A9P6EHZ7"/>
<protein>
    <submittedName>
        <fullName evidence="2">Uncharacterized protein</fullName>
    </submittedName>
</protein>
<dbReference type="EMBL" id="MU157842">
    <property type="protein sequence ID" value="KAF9530021.1"/>
    <property type="molecule type" value="Genomic_DNA"/>
</dbReference>
<reference evidence="2" key="1">
    <citation type="submission" date="2020-11" db="EMBL/GenBank/DDBJ databases">
        <authorList>
            <consortium name="DOE Joint Genome Institute"/>
            <person name="Ahrendt S."/>
            <person name="Riley R."/>
            <person name="Andreopoulos W."/>
            <person name="Labutti K."/>
            <person name="Pangilinan J."/>
            <person name="Ruiz-Duenas F.J."/>
            <person name="Barrasa J.M."/>
            <person name="Sanchez-Garcia M."/>
            <person name="Camarero S."/>
            <person name="Miyauchi S."/>
            <person name="Serrano A."/>
            <person name="Linde D."/>
            <person name="Babiker R."/>
            <person name="Drula E."/>
            <person name="Ayuso-Fernandez I."/>
            <person name="Pacheco R."/>
            <person name="Padilla G."/>
            <person name="Ferreira P."/>
            <person name="Barriuso J."/>
            <person name="Kellner H."/>
            <person name="Castanera R."/>
            <person name="Alfaro M."/>
            <person name="Ramirez L."/>
            <person name="Pisabarro A.G."/>
            <person name="Kuo A."/>
            <person name="Tritt A."/>
            <person name="Lipzen A."/>
            <person name="He G."/>
            <person name="Yan M."/>
            <person name="Ng V."/>
            <person name="Cullen D."/>
            <person name="Martin F."/>
            <person name="Rosso M.-N."/>
            <person name="Henrissat B."/>
            <person name="Hibbett D."/>
            <person name="Martinez A.T."/>
            <person name="Grigoriev I.V."/>
        </authorList>
    </citation>
    <scope>NUCLEOTIDE SEQUENCE</scope>
    <source>
        <strain evidence="2">CBS 506.95</strain>
    </source>
</reference>
<evidence type="ECO:0000313" key="2">
    <source>
        <dbReference type="EMBL" id="KAF9530021.1"/>
    </source>
</evidence>
<proteinExistence type="predicted"/>
<comment type="caution">
    <text evidence="2">The sequence shown here is derived from an EMBL/GenBank/DDBJ whole genome shotgun (WGS) entry which is preliminary data.</text>
</comment>
<keyword evidence="3" id="KW-1185">Reference proteome</keyword>
<organism evidence="2 3">
    <name type="scientific">Crepidotus variabilis</name>
    <dbReference type="NCBI Taxonomy" id="179855"/>
    <lineage>
        <taxon>Eukaryota</taxon>
        <taxon>Fungi</taxon>
        <taxon>Dikarya</taxon>
        <taxon>Basidiomycota</taxon>
        <taxon>Agaricomycotina</taxon>
        <taxon>Agaricomycetes</taxon>
        <taxon>Agaricomycetidae</taxon>
        <taxon>Agaricales</taxon>
        <taxon>Agaricineae</taxon>
        <taxon>Crepidotaceae</taxon>
        <taxon>Crepidotus</taxon>
    </lineage>
</organism>
<evidence type="ECO:0000313" key="3">
    <source>
        <dbReference type="Proteomes" id="UP000807306"/>
    </source>
</evidence>
<dbReference type="OrthoDB" id="3253465at2759"/>
<accession>A0A9P6EHZ7</accession>